<feature type="transmembrane region" description="Helical" evidence="7">
    <location>
        <begin position="575"/>
        <end position="595"/>
    </location>
</feature>
<dbReference type="AlphaFoldDB" id="A0AAX4FV34"/>
<keyword evidence="5" id="KW-0560">Oxidoreductase</keyword>
<feature type="transmembrane region" description="Helical" evidence="7">
    <location>
        <begin position="212"/>
        <end position="232"/>
    </location>
</feature>
<feature type="transmembrane region" description="Helical" evidence="7">
    <location>
        <begin position="94"/>
        <end position="114"/>
    </location>
</feature>
<feature type="domain" description="NADH:quinone oxidoreductase/Mrp antiporter transmembrane" evidence="8">
    <location>
        <begin position="113"/>
        <end position="382"/>
    </location>
</feature>
<feature type="transmembrane region" description="Helical" evidence="7">
    <location>
        <begin position="71"/>
        <end position="89"/>
    </location>
</feature>
<protein>
    <submittedName>
        <fullName evidence="9">Proton-conducting transporter membrane subunit</fullName>
    </submittedName>
</protein>
<feature type="transmembrane region" description="Helical" evidence="7">
    <location>
        <begin position="448"/>
        <end position="471"/>
    </location>
</feature>
<dbReference type="InterPro" id="IPR001750">
    <property type="entry name" value="ND/Mrp_TM"/>
</dbReference>
<feature type="transmembrane region" description="Helical" evidence="7">
    <location>
        <begin position="332"/>
        <end position="351"/>
    </location>
</feature>
<evidence type="ECO:0000256" key="2">
    <source>
        <dbReference type="ARBA" id="ARBA00022475"/>
    </source>
</evidence>
<dbReference type="Proteomes" id="UP001305652">
    <property type="component" value="Chromosome"/>
</dbReference>
<dbReference type="InterPro" id="IPR052175">
    <property type="entry name" value="ComplexI-like_HydComp"/>
</dbReference>
<feature type="transmembrane region" description="Helical" evidence="7">
    <location>
        <begin position="301"/>
        <end position="320"/>
    </location>
</feature>
<dbReference type="GeneID" id="85731626"/>
<keyword evidence="4 7" id="KW-1133">Transmembrane helix</keyword>
<dbReference type="EMBL" id="CP137642">
    <property type="protein sequence ID" value="WOX57802.1"/>
    <property type="molecule type" value="Genomic_DNA"/>
</dbReference>
<dbReference type="RefSeq" id="WP_318621545.1">
    <property type="nucleotide sequence ID" value="NZ_CP137642.1"/>
</dbReference>
<dbReference type="Pfam" id="PF00361">
    <property type="entry name" value="Proton_antipo_M"/>
    <property type="match status" value="1"/>
</dbReference>
<evidence type="ECO:0000256" key="6">
    <source>
        <dbReference type="ARBA" id="ARBA00023136"/>
    </source>
</evidence>
<keyword evidence="10" id="KW-1185">Reference proteome</keyword>
<keyword evidence="3 7" id="KW-0812">Transmembrane</keyword>
<dbReference type="KEGG" id="mrc:R6Y96_00675"/>
<feature type="transmembrane region" description="Helical" evidence="7">
    <location>
        <begin position="238"/>
        <end position="259"/>
    </location>
</feature>
<evidence type="ECO:0000313" key="10">
    <source>
        <dbReference type="Proteomes" id="UP001305652"/>
    </source>
</evidence>
<feature type="transmembrane region" description="Helical" evidence="7">
    <location>
        <begin position="413"/>
        <end position="436"/>
    </location>
</feature>
<organism evidence="9 10">
    <name type="scientific">Methanoculleus receptaculi</name>
    <dbReference type="NCBI Taxonomy" id="394967"/>
    <lineage>
        <taxon>Archaea</taxon>
        <taxon>Methanobacteriati</taxon>
        <taxon>Methanobacteriota</taxon>
        <taxon>Stenosarchaea group</taxon>
        <taxon>Methanomicrobia</taxon>
        <taxon>Methanomicrobiales</taxon>
        <taxon>Methanomicrobiaceae</taxon>
        <taxon>Methanoculleus</taxon>
    </lineage>
</organism>
<comment type="subcellular location">
    <subcellularLocation>
        <location evidence="1">Cell membrane</location>
        <topology evidence="1">Multi-pass membrane protein</topology>
    </subcellularLocation>
</comment>
<feature type="transmembrane region" description="Helical" evidence="7">
    <location>
        <begin position="30"/>
        <end position="51"/>
    </location>
</feature>
<dbReference type="PANTHER" id="PTHR42682">
    <property type="entry name" value="HYDROGENASE-4 COMPONENT F"/>
    <property type="match status" value="1"/>
</dbReference>
<dbReference type="PANTHER" id="PTHR42682:SF4">
    <property type="entry name" value="NADH-UBIQUINONE_PLASTOQUINONE"/>
    <property type="match status" value="1"/>
</dbReference>
<evidence type="ECO:0000256" key="3">
    <source>
        <dbReference type="ARBA" id="ARBA00022692"/>
    </source>
</evidence>
<proteinExistence type="predicted"/>
<dbReference type="GO" id="GO:0005886">
    <property type="term" value="C:plasma membrane"/>
    <property type="evidence" value="ECO:0007669"/>
    <property type="project" value="UniProtKB-SubCell"/>
</dbReference>
<evidence type="ECO:0000256" key="5">
    <source>
        <dbReference type="ARBA" id="ARBA00023002"/>
    </source>
</evidence>
<evidence type="ECO:0000259" key="8">
    <source>
        <dbReference type="Pfam" id="PF00361"/>
    </source>
</evidence>
<evidence type="ECO:0000256" key="1">
    <source>
        <dbReference type="ARBA" id="ARBA00004651"/>
    </source>
</evidence>
<name>A0AAX4FV34_9EURY</name>
<gene>
    <name evidence="9" type="ORF">R6Y96_00675</name>
</gene>
<sequence>MTGLPPALIYLIGILFLPLLAGGARKAWTLFIGVVGLGLTLGLSPAVPEIVIRVLPGIDTVLLTVDPVRDLAGGIFAISGLLVLVYAVYRDLPLVETIGILASIAAAMGVVYAGDFITVFVFWEALAVASIAIIWSSRSPGSSAAGYRYILYHVFGGACLLAGIVYTLSASGSAAIGPVADGPALVFMLIGIGMNAAFIPIHTWLPDAYPKASVVGSVALSIFTTKAAVFLLAGVGGWGVAVAWMGGAMALYGAVFALMQDDLRRLLGYSIISQVGYMVAGIGVGSVAGVDAGLAHMVNDILFKSLLFMAAGAVILRTGSHRLSEMGGLWRTMPVTTLSALIGGLALAGLPGLNGAVSKGMAIEAAGAVPYLAPILMVSAVITVIYVFRILYLGFFRPAEGTREGILPRDPPVPMLLAMGATAILCVAIGLFPHLLTDLLPGGTPAHPFAASHLLESAGIFAVAGVLLALVRPLRRSWGGFETDIDTLYIQAGRAVVWFSSHPLVEVTDAIGRGIGRVVAFFQHVSANPAAAIQIAWKTLALPFVRIFWGLERSAAYEKDLVFLRDNYPEIQTSIWGGSYGIIFVCILVFLYFLFSLT</sequence>
<keyword evidence="6 7" id="KW-0472">Membrane</keyword>
<feature type="transmembrane region" description="Helical" evidence="7">
    <location>
        <begin position="120"/>
        <end position="137"/>
    </location>
</feature>
<feature type="transmembrane region" description="Helical" evidence="7">
    <location>
        <begin position="149"/>
        <end position="169"/>
    </location>
</feature>
<feature type="transmembrane region" description="Helical" evidence="7">
    <location>
        <begin position="371"/>
        <end position="392"/>
    </location>
</feature>
<feature type="transmembrane region" description="Helical" evidence="7">
    <location>
        <begin position="6"/>
        <end position="23"/>
    </location>
</feature>
<reference evidence="9 10" key="1">
    <citation type="submission" date="2023-10" db="EMBL/GenBank/DDBJ databases">
        <title>The complete genome sequence of Methanoculleus receptaculi DSM 18860.</title>
        <authorList>
            <person name="Lai S.-J."/>
            <person name="You Y.-T."/>
            <person name="Chen S.-C."/>
        </authorList>
    </citation>
    <scope>NUCLEOTIDE SEQUENCE [LARGE SCALE GENOMIC DNA]</scope>
    <source>
        <strain evidence="9 10">DSM 18860</strain>
    </source>
</reference>
<accession>A0AAX4FV34</accession>
<feature type="transmembrane region" description="Helical" evidence="7">
    <location>
        <begin position="266"/>
        <end position="289"/>
    </location>
</feature>
<evidence type="ECO:0000256" key="4">
    <source>
        <dbReference type="ARBA" id="ARBA00022989"/>
    </source>
</evidence>
<dbReference type="PRINTS" id="PR01434">
    <property type="entry name" value="NADHDHGNASE5"/>
</dbReference>
<evidence type="ECO:0000313" key="9">
    <source>
        <dbReference type="EMBL" id="WOX57802.1"/>
    </source>
</evidence>
<dbReference type="GO" id="GO:0016491">
    <property type="term" value="F:oxidoreductase activity"/>
    <property type="evidence" value="ECO:0007669"/>
    <property type="project" value="UniProtKB-KW"/>
</dbReference>
<keyword evidence="2" id="KW-1003">Cell membrane</keyword>
<feature type="transmembrane region" description="Helical" evidence="7">
    <location>
        <begin position="184"/>
        <end position="205"/>
    </location>
</feature>
<evidence type="ECO:0000256" key="7">
    <source>
        <dbReference type="SAM" id="Phobius"/>
    </source>
</evidence>